<protein>
    <submittedName>
        <fullName evidence="1">Uncharacterized protein</fullName>
    </submittedName>
</protein>
<gene>
    <name evidence="1" type="ORF">PABY_18270</name>
</gene>
<dbReference type="EMBL" id="AP028907">
    <property type="protein sequence ID" value="BES82260.1"/>
    <property type="molecule type" value="Genomic_DNA"/>
</dbReference>
<organism evidence="1 2">
    <name type="scientific">Pyrodictium abyssi</name>
    <dbReference type="NCBI Taxonomy" id="54256"/>
    <lineage>
        <taxon>Archaea</taxon>
        <taxon>Thermoproteota</taxon>
        <taxon>Thermoprotei</taxon>
        <taxon>Desulfurococcales</taxon>
        <taxon>Pyrodictiaceae</taxon>
        <taxon>Pyrodictium</taxon>
    </lineage>
</organism>
<accession>A0ABM8IZA3</accession>
<reference evidence="1 2" key="1">
    <citation type="submission" date="2023-09" db="EMBL/GenBank/DDBJ databases">
        <title>Pyrofollis japonicus gen. nov. sp. nov., a novel member of the family Pyrodictiaceae isolated from the Iheya North hydrothermal field.</title>
        <authorList>
            <person name="Miyazaki U."/>
            <person name="Sanari M."/>
            <person name="Tame A."/>
            <person name="Kitajima M."/>
            <person name="Okamoto A."/>
            <person name="Sawayama S."/>
            <person name="Miyazaki J."/>
            <person name="Takai K."/>
            <person name="Nakagawa S."/>
        </authorList>
    </citation>
    <scope>NUCLEOTIDE SEQUENCE [LARGE SCALE GENOMIC DNA]</scope>
    <source>
        <strain evidence="1 2">AV2</strain>
    </source>
</reference>
<evidence type="ECO:0000313" key="1">
    <source>
        <dbReference type="EMBL" id="BES82260.1"/>
    </source>
</evidence>
<evidence type="ECO:0000313" key="2">
    <source>
        <dbReference type="Proteomes" id="UP001341135"/>
    </source>
</evidence>
<dbReference type="Proteomes" id="UP001341135">
    <property type="component" value="Chromosome"/>
</dbReference>
<keyword evidence="2" id="KW-1185">Reference proteome</keyword>
<proteinExistence type="predicted"/>
<name>A0ABM8IZA3_9CREN</name>
<sequence>MAALVRAYALVATHPTRQAVELESRRLGKGERKPGYAEWQLLETGRSEEEVLEEAQRLWARGVIVECHSGSE</sequence>